<dbReference type="EMBL" id="JRKL02000318">
    <property type="protein sequence ID" value="KAF3972581.1"/>
    <property type="molecule type" value="Genomic_DNA"/>
</dbReference>
<dbReference type="AlphaFoldDB" id="A0A8J4W583"/>
<evidence type="ECO:0000313" key="2">
    <source>
        <dbReference type="Proteomes" id="UP000737018"/>
    </source>
</evidence>
<comment type="caution">
    <text evidence="1">The sequence shown here is derived from an EMBL/GenBank/DDBJ whole genome shotgun (WGS) entry which is preliminary data.</text>
</comment>
<dbReference type="Proteomes" id="UP000737018">
    <property type="component" value="Unassembled WGS sequence"/>
</dbReference>
<sequence length="72" mass="8214">MKSVALTLSSMFTKLPFCFTINFQAVALRPAIPSFSTSRRTYRSERRLRRTQAHYRKGVGLLISQDTLFDGA</sequence>
<evidence type="ECO:0000313" key="1">
    <source>
        <dbReference type="EMBL" id="KAF3972581.1"/>
    </source>
</evidence>
<organism evidence="1 2">
    <name type="scientific">Castanea mollissima</name>
    <name type="common">Chinese chestnut</name>
    <dbReference type="NCBI Taxonomy" id="60419"/>
    <lineage>
        <taxon>Eukaryota</taxon>
        <taxon>Viridiplantae</taxon>
        <taxon>Streptophyta</taxon>
        <taxon>Embryophyta</taxon>
        <taxon>Tracheophyta</taxon>
        <taxon>Spermatophyta</taxon>
        <taxon>Magnoliopsida</taxon>
        <taxon>eudicotyledons</taxon>
        <taxon>Gunneridae</taxon>
        <taxon>Pentapetalae</taxon>
        <taxon>rosids</taxon>
        <taxon>fabids</taxon>
        <taxon>Fagales</taxon>
        <taxon>Fagaceae</taxon>
        <taxon>Castanea</taxon>
    </lineage>
</organism>
<reference evidence="1" key="1">
    <citation type="submission" date="2020-03" db="EMBL/GenBank/DDBJ databases">
        <title>Castanea mollissima Vanexum genome sequencing.</title>
        <authorList>
            <person name="Staton M."/>
        </authorList>
    </citation>
    <scope>NUCLEOTIDE SEQUENCE</scope>
    <source>
        <tissue evidence="1">Leaf</tissue>
    </source>
</reference>
<keyword evidence="2" id="KW-1185">Reference proteome</keyword>
<protein>
    <submittedName>
        <fullName evidence="1">Uncharacterized protein</fullName>
    </submittedName>
</protein>
<name>A0A8J4W583_9ROSI</name>
<gene>
    <name evidence="1" type="ORF">CMV_003930</name>
</gene>
<proteinExistence type="predicted"/>
<accession>A0A8J4W583</accession>